<dbReference type="Proteomes" id="UP001138997">
    <property type="component" value="Unassembled WGS sequence"/>
</dbReference>
<dbReference type="AlphaFoldDB" id="A0A9X1SWG5"/>
<name>A0A9X1SWG5_9ACTN</name>
<dbReference type="Pfam" id="PF01546">
    <property type="entry name" value="Peptidase_M20"/>
    <property type="match status" value="1"/>
</dbReference>
<organism evidence="3 4">
    <name type="scientific">Kineosporia babensis</name>
    <dbReference type="NCBI Taxonomy" id="499548"/>
    <lineage>
        <taxon>Bacteria</taxon>
        <taxon>Bacillati</taxon>
        <taxon>Actinomycetota</taxon>
        <taxon>Actinomycetes</taxon>
        <taxon>Kineosporiales</taxon>
        <taxon>Kineosporiaceae</taxon>
        <taxon>Kineosporia</taxon>
    </lineage>
</organism>
<dbReference type="InterPro" id="IPR036264">
    <property type="entry name" value="Bact_exopeptidase_dim_dom"/>
</dbReference>
<dbReference type="Gene3D" id="3.40.630.10">
    <property type="entry name" value="Zn peptidases"/>
    <property type="match status" value="1"/>
</dbReference>
<evidence type="ECO:0000313" key="3">
    <source>
        <dbReference type="EMBL" id="MCD5314724.1"/>
    </source>
</evidence>
<dbReference type="Gene3D" id="3.30.70.360">
    <property type="match status" value="1"/>
</dbReference>
<evidence type="ECO:0000313" key="4">
    <source>
        <dbReference type="Proteomes" id="UP001138997"/>
    </source>
</evidence>
<evidence type="ECO:0000259" key="2">
    <source>
        <dbReference type="Pfam" id="PF07687"/>
    </source>
</evidence>
<dbReference type="SUPFAM" id="SSF53187">
    <property type="entry name" value="Zn-dependent exopeptidases"/>
    <property type="match status" value="1"/>
</dbReference>
<dbReference type="PANTHER" id="PTHR11014:SF63">
    <property type="entry name" value="METALLOPEPTIDASE, PUTATIVE (AFU_ORTHOLOGUE AFUA_6G09600)-RELATED"/>
    <property type="match status" value="1"/>
</dbReference>
<dbReference type="CDD" id="cd03886">
    <property type="entry name" value="M20_Acy1"/>
    <property type="match status" value="1"/>
</dbReference>
<comment type="caution">
    <text evidence="3">The sequence shown here is derived from an EMBL/GenBank/DDBJ whole genome shotgun (WGS) entry which is preliminary data.</text>
</comment>
<dbReference type="PANTHER" id="PTHR11014">
    <property type="entry name" value="PEPTIDASE M20 FAMILY MEMBER"/>
    <property type="match status" value="1"/>
</dbReference>
<accession>A0A9X1SWG5</accession>
<feature type="binding site" evidence="1">
    <location>
        <position position="90"/>
    </location>
    <ligand>
        <name>Mn(2+)</name>
        <dbReference type="ChEBI" id="CHEBI:29035"/>
        <label>2</label>
    </ligand>
</feature>
<dbReference type="Pfam" id="PF07687">
    <property type="entry name" value="M20_dimer"/>
    <property type="match status" value="1"/>
</dbReference>
<feature type="domain" description="Peptidase M20 dimerisation" evidence="2">
    <location>
        <begin position="177"/>
        <end position="272"/>
    </location>
</feature>
<dbReference type="PIRSF" id="PIRSF005962">
    <property type="entry name" value="Pept_M20D_amidohydro"/>
    <property type="match status" value="1"/>
</dbReference>
<feature type="binding site" evidence="1">
    <location>
        <position position="92"/>
    </location>
    <ligand>
        <name>Mn(2+)</name>
        <dbReference type="ChEBI" id="CHEBI:29035"/>
        <label>2</label>
    </ligand>
</feature>
<protein>
    <submittedName>
        <fullName evidence="3">M20 family metallopeptidase</fullName>
    </submittedName>
</protein>
<dbReference type="InterPro" id="IPR011650">
    <property type="entry name" value="Peptidase_M20_dimer"/>
</dbReference>
<dbReference type="GO" id="GO:0016787">
    <property type="term" value="F:hydrolase activity"/>
    <property type="evidence" value="ECO:0007669"/>
    <property type="project" value="InterPro"/>
</dbReference>
<keyword evidence="1" id="KW-0479">Metal-binding</keyword>
<reference evidence="3" key="1">
    <citation type="submission" date="2021-11" db="EMBL/GenBank/DDBJ databases">
        <title>Streptomyces corallinus and Kineosporia corallina sp. nov., two new coral-derived marine actinobacteria.</title>
        <authorList>
            <person name="Buangrab K."/>
            <person name="Sutthacheep M."/>
            <person name="Yeemin T."/>
            <person name="Harunari E."/>
            <person name="Igarashi Y."/>
            <person name="Sripreechasak P."/>
            <person name="Kanchanasin P."/>
            <person name="Tanasupawat S."/>
            <person name="Phongsopitanun W."/>
        </authorList>
    </citation>
    <scope>NUCLEOTIDE SEQUENCE</scope>
    <source>
        <strain evidence="3">JCM 31032</strain>
    </source>
</reference>
<dbReference type="RefSeq" id="WP_231447517.1">
    <property type="nucleotide sequence ID" value="NZ_JAJOMB010000018.1"/>
</dbReference>
<dbReference type="GO" id="GO:0046872">
    <property type="term" value="F:metal ion binding"/>
    <property type="evidence" value="ECO:0007669"/>
    <property type="project" value="UniProtKB-KW"/>
</dbReference>
<dbReference type="SUPFAM" id="SSF55031">
    <property type="entry name" value="Bacterial exopeptidase dimerisation domain"/>
    <property type="match status" value="1"/>
</dbReference>
<feature type="binding site" evidence="1">
    <location>
        <position position="126"/>
    </location>
    <ligand>
        <name>Mn(2+)</name>
        <dbReference type="ChEBI" id="CHEBI:29035"/>
        <label>2</label>
    </ligand>
</feature>
<dbReference type="EMBL" id="JAJOMB010000018">
    <property type="protein sequence ID" value="MCD5314724.1"/>
    <property type="molecule type" value="Genomic_DNA"/>
</dbReference>
<dbReference type="InterPro" id="IPR002933">
    <property type="entry name" value="Peptidase_M20"/>
</dbReference>
<keyword evidence="4" id="KW-1185">Reference proteome</keyword>
<keyword evidence="1" id="KW-0464">Manganese</keyword>
<sequence length="383" mass="40472">MNELVALRRALHQEPEVGLHLPRTQATLLQALDGLGLEITTGSGLTSITAVLRGGRPGPVVLLRSDMDGLPVTEASGLDYASTNGAMHACGHDLHMAGLVGAARLLAARREELPGTVVFMFQPGEEGYAGGRLMIEEGVLDAAGQRPVAAYAVHVDCLTPAGQAVTRLGPIMASVGTLRLRVRGTGGHAAYPHHATDPVPAAAQIILAVQTFAARRVPVTDPAVISVTRMTTDSAAGNVLASSVELEANIRTLSRETLALVRNQLPALLTAVGEAHGCTVESEFIDSYPVTVNDPDETTRVLDLLDELYGKNVVRLPFPGMASEDFAYVLEEVPGTLVFLGAGSPDAESGPMHSERALFDDSRLDEHAALLVELAWRRLQARG</sequence>
<proteinExistence type="predicted"/>
<evidence type="ECO:0000256" key="1">
    <source>
        <dbReference type="PIRSR" id="PIRSR005962-1"/>
    </source>
</evidence>
<dbReference type="InterPro" id="IPR017439">
    <property type="entry name" value="Amidohydrolase"/>
</dbReference>
<gene>
    <name evidence="3" type="ORF">LR394_27855</name>
</gene>
<comment type="cofactor">
    <cofactor evidence="1">
        <name>Mn(2+)</name>
        <dbReference type="ChEBI" id="CHEBI:29035"/>
    </cofactor>
    <text evidence="1">The Mn(2+) ion enhances activity.</text>
</comment>
<dbReference type="NCBIfam" id="TIGR01891">
    <property type="entry name" value="amidohydrolases"/>
    <property type="match status" value="1"/>
</dbReference>
<feature type="binding site" evidence="1">
    <location>
        <position position="353"/>
    </location>
    <ligand>
        <name>Mn(2+)</name>
        <dbReference type="ChEBI" id="CHEBI:29035"/>
        <label>2</label>
    </ligand>
</feature>
<feature type="binding site" evidence="1">
    <location>
        <position position="154"/>
    </location>
    <ligand>
        <name>Mn(2+)</name>
        <dbReference type="ChEBI" id="CHEBI:29035"/>
        <label>2</label>
    </ligand>
</feature>